<dbReference type="EMBL" id="JACCFS010000001">
    <property type="protein sequence ID" value="NYJ35719.1"/>
    <property type="molecule type" value="Genomic_DNA"/>
</dbReference>
<sequence length="310" mass="31783">MPASVPPGPRSRAVRALSLVALTTTVLLATACASGSGAAPEGDPTAAIPLPGPDDGDQGADTGPDTSGGSGDDAEPPDGAGTDETPAGDGPLGTRVVLIDPGHNGGNAEAADEISELVSAGPERKACDTVGSETGDGYAEHEFNWELSLLVKERLEADGATVVLTRDDNESVGPCIDERAAIGNEAEADAAVSIHADGAPPSGRGFHVIAPGEVDGFTEDIVEPSRLLAEDLRREYREGSGMPYADYLSGDGLDERTDLGGLNLSTVPKVFLEAGNLRNEEDAALLSDPEWQETAADAIARGLAVYLMRE</sequence>
<dbReference type="EC" id="3.5.1.28" evidence="5"/>
<name>A0A7Z0JBS1_9ACTN</name>
<keyword evidence="3" id="KW-0732">Signal</keyword>
<gene>
    <name evidence="5" type="ORF">HNR10_003600</name>
</gene>
<dbReference type="SMART" id="SM00646">
    <property type="entry name" value="Ami_3"/>
    <property type="match status" value="1"/>
</dbReference>
<dbReference type="PANTHER" id="PTHR30404:SF0">
    <property type="entry name" value="N-ACETYLMURAMOYL-L-ALANINE AMIDASE AMIC"/>
    <property type="match status" value="1"/>
</dbReference>
<dbReference type="Pfam" id="PF01520">
    <property type="entry name" value="Amidase_3"/>
    <property type="match status" value="1"/>
</dbReference>
<feature type="region of interest" description="Disordered" evidence="2">
    <location>
        <begin position="34"/>
        <end position="108"/>
    </location>
</feature>
<dbReference type="GO" id="GO:0030288">
    <property type="term" value="C:outer membrane-bounded periplasmic space"/>
    <property type="evidence" value="ECO:0007669"/>
    <property type="project" value="TreeGrafter"/>
</dbReference>
<feature type="chain" id="PRO_5030749957" evidence="3">
    <location>
        <begin position="39"/>
        <end position="310"/>
    </location>
</feature>
<proteinExistence type="predicted"/>
<keyword evidence="1 5" id="KW-0378">Hydrolase</keyword>
<organism evidence="5 6">
    <name type="scientific">Nocardiopsis aegyptia</name>
    <dbReference type="NCBI Taxonomy" id="220378"/>
    <lineage>
        <taxon>Bacteria</taxon>
        <taxon>Bacillati</taxon>
        <taxon>Actinomycetota</taxon>
        <taxon>Actinomycetes</taxon>
        <taxon>Streptosporangiales</taxon>
        <taxon>Nocardiopsidaceae</taxon>
        <taxon>Nocardiopsis</taxon>
    </lineage>
</organism>
<feature type="signal peptide" evidence="3">
    <location>
        <begin position="1"/>
        <end position="38"/>
    </location>
</feature>
<dbReference type="GO" id="GO:0009253">
    <property type="term" value="P:peptidoglycan catabolic process"/>
    <property type="evidence" value="ECO:0007669"/>
    <property type="project" value="InterPro"/>
</dbReference>
<comment type="caution">
    <text evidence="5">The sequence shown here is derived from an EMBL/GenBank/DDBJ whole genome shotgun (WGS) entry which is preliminary data.</text>
</comment>
<evidence type="ECO:0000313" key="5">
    <source>
        <dbReference type="EMBL" id="NYJ35719.1"/>
    </source>
</evidence>
<dbReference type="PANTHER" id="PTHR30404">
    <property type="entry name" value="N-ACETYLMURAMOYL-L-ALANINE AMIDASE"/>
    <property type="match status" value="1"/>
</dbReference>
<evidence type="ECO:0000259" key="4">
    <source>
        <dbReference type="SMART" id="SM00646"/>
    </source>
</evidence>
<dbReference type="InterPro" id="IPR050695">
    <property type="entry name" value="N-acetylmuramoyl_amidase_3"/>
</dbReference>
<dbReference type="SUPFAM" id="SSF53187">
    <property type="entry name" value="Zn-dependent exopeptidases"/>
    <property type="match status" value="1"/>
</dbReference>
<keyword evidence="6" id="KW-1185">Reference proteome</keyword>
<dbReference type="InterPro" id="IPR002508">
    <property type="entry name" value="MurNAc-LAA_cat"/>
</dbReference>
<dbReference type="Gene3D" id="3.40.630.40">
    <property type="entry name" value="Zn-dependent exopeptidases"/>
    <property type="match status" value="1"/>
</dbReference>
<evidence type="ECO:0000256" key="3">
    <source>
        <dbReference type="SAM" id="SignalP"/>
    </source>
</evidence>
<evidence type="ECO:0000256" key="1">
    <source>
        <dbReference type="ARBA" id="ARBA00022801"/>
    </source>
</evidence>
<protein>
    <submittedName>
        <fullName evidence="5">N-acetylmuramoyl-L-alanine amidase</fullName>
        <ecNumber evidence="5">3.5.1.28</ecNumber>
    </submittedName>
</protein>
<evidence type="ECO:0000313" key="6">
    <source>
        <dbReference type="Proteomes" id="UP000572051"/>
    </source>
</evidence>
<dbReference type="GO" id="GO:0008745">
    <property type="term" value="F:N-acetylmuramoyl-L-alanine amidase activity"/>
    <property type="evidence" value="ECO:0007669"/>
    <property type="project" value="UniProtKB-EC"/>
</dbReference>
<feature type="domain" description="MurNAc-LAA" evidence="4">
    <location>
        <begin position="180"/>
        <end position="304"/>
    </location>
</feature>
<dbReference type="Proteomes" id="UP000572051">
    <property type="component" value="Unassembled WGS sequence"/>
</dbReference>
<dbReference type="RefSeq" id="WP_179825059.1">
    <property type="nucleotide sequence ID" value="NZ_JACCFS010000001.1"/>
</dbReference>
<dbReference type="AlphaFoldDB" id="A0A7Z0JBS1"/>
<accession>A0A7Z0JBS1</accession>
<evidence type="ECO:0000256" key="2">
    <source>
        <dbReference type="SAM" id="MobiDB-lite"/>
    </source>
</evidence>
<reference evidence="5 6" key="1">
    <citation type="submission" date="2020-07" db="EMBL/GenBank/DDBJ databases">
        <title>Sequencing the genomes of 1000 actinobacteria strains.</title>
        <authorList>
            <person name="Klenk H.-P."/>
        </authorList>
    </citation>
    <scope>NUCLEOTIDE SEQUENCE [LARGE SCALE GENOMIC DNA]</scope>
    <source>
        <strain evidence="5 6">DSM 44442</strain>
    </source>
</reference>
<dbReference type="CDD" id="cd02696">
    <property type="entry name" value="MurNAc-LAA"/>
    <property type="match status" value="1"/>
</dbReference>